<accession>A0A8B2NUZ9</accession>
<sequence>MAGTNQEWDVVAAPIRAKAEALRDEARRLGIRREFDVRVASADIVFGLCSRDAERANRAVDALELLVAASRPVRRRRGRA</sequence>
<organism evidence="1 2">
    <name type="scientific">Acuticoccus sediminis</name>
    <dbReference type="NCBI Taxonomy" id="2184697"/>
    <lineage>
        <taxon>Bacteria</taxon>
        <taxon>Pseudomonadati</taxon>
        <taxon>Pseudomonadota</taxon>
        <taxon>Alphaproteobacteria</taxon>
        <taxon>Hyphomicrobiales</taxon>
        <taxon>Amorphaceae</taxon>
        <taxon>Acuticoccus</taxon>
    </lineage>
</organism>
<proteinExistence type="predicted"/>
<protein>
    <submittedName>
        <fullName evidence="1">Uncharacterized protein</fullName>
    </submittedName>
</protein>
<evidence type="ECO:0000313" key="1">
    <source>
        <dbReference type="EMBL" id="RAI01135.1"/>
    </source>
</evidence>
<keyword evidence="2" id="KW-1185">Reference proteome</keyword>
<reference evidence="1 2" key="1">
    <citation type="submission" date="2018-05" db="EMBL/GenBank/DDBJ databases">
        <title>Acuticoccus sediminis sp. nov., isolated from deep-sea sediment of Indian Ocean.</title>
        <authorList>
            <person name="Liu X."/>
            <person name="Lai Q."/>
            <person name="Du Y."/>
            <person name="Sun F."/>
            <person name="Zhang X."/>
            <person name="Wang S."/>
            <person name="Shao Z."/>
        </authorList>
    </citation>
    <scope>NUCLEOTIDE SEQUENCE [LARGE SCALE GENOMIC DNA]</scope>
    <source>
        <strain evidence="1 2">PTG4-2</strain>
    </source>
</reference>
<dbReference type="AlphaFoldDB" id="A0A8B2NUZ9"/>
<dbReference type="EMBL" id="QHHQ01000003">
    <property type="protein sequence ID" value="RAI01135.1"/>
    <property type="molecule type" value="Genomic_DNA"/>
</dbReference>
<evidence type="ECO:0000313" key="2">
    <source>
        <dbReference type="Proteomes" id="UP000249590"/>
    </source>
</evidence>
<name>A0A8B2NUZ9_9HYPH</name>
<gene>
    <name evidence="1" type="ORF">DLJ53_18130</name>
</gene>
<comment type="caution">
    <text evidence="1">The sequence shown here is derived from an EMBL/GenBank/DDBJ whole genome shotgun (WGS) entry which is preliminary data.</text>
</comment>
<dbReference type="Proteomes" id="UP000249590">
    <property type="component" value="Unassembled WGS sequence"/>
</dbReference>